<dbReference type="Pfam" id="PF03478">
    <property type="entry name" value="Beta-prop_KIB1-4"/>
    <property type="match status" value="1"/>
</dbReference>
<accession>A0A9R0KD97</accession>
<evidence type="ECO:0000259" key="2">
    <source>
        <dbReference type="Pfam" id="PF03478"/>
    </source>
</evidence>
<keyword evidence="3" id="KW-1185">Reference proteome</keyword>
<dbReference type="SUPFAM" id="SSF81383">
    <property type="entry name" value="F-box domain"/>
    <property type="match status" value="1"/>
</dbReference>
<evidence type="ECO:0000313" key="3">
    <source>
        <dbReference type="Proteomes" id="UP000813463"/>
    </source>
</evidence>
<dbReference type="PANTHER" id="PTHR47123">
    <property type="entry name" value="F-BOX PROTEIN SKIP23"/>
    <property type="match status" value="1"/>
</dbReference>
<reference evidence="3" key="1">
    <citation type="journal article" date="2021" name="Nat. Commun.">
        <title>Genomic analyses provide insights into spinach domestication and the genetic basis of agronomic traits.</title>
        <authorList>
            <person name="Cai X."/>
            <person name="Sun X."/>
            <person name="Xu C."/>
            <person name="Sun H."/>
            <person name="Wang X."/>
            <person name="Ge C."/>
            <person name="Zhang Z."/>
            <person name="Wang Q."/>
            <person name="Fei Z."/>
            <person name="Jiao C."/>
            <person name="Wang Q."/>
        </authorList>
    </citation>
    <scope>NUCLEOTIDE SEQUENCE [LARGE SCALE GENOMIC DNA]</scope>
    <source>
        <strain evidence="3">cv. Varoflay</strain>
    </source>
</reference>
<dbReference type="GO" id="GO:0016567">
    <property type="term" value="P:protein ubiquitination"/>
    <property type="evidence" value="ECO:0000318"/>
    <property type="project" value="GO_Central"/>
</dbReference>
<dbReference type="InterPro" id="IPR036047">
    <property type="entry name" value="F-box-like_dom_sf"/>
</dbReference>
<feature type="domain" description="F-box" evidence="1">
    <location>
        <begin position="13"/>
        <end position="48"/>
    </location>
</feature>
<dbReference type="InterPro" id="IPR001810">
    <property type="entry name" value="F-box_dom"/>
</dbReference>
<feature type="domain" description="KIB1-4 beta-propeller" evidence="2">
    <location>
        <begin position="92"/>
        <end position="371"/>
    </location>
</feature>
<dbReference type="Pfam" id="PF00646">
    <property type="entry name" value="F-box"/>
    <property type="match status" value="1"/>
</dbReference>
<protein>
    <submittedName>
        <fullName evidence="4">F-box protein SKIP23</fullName>
    </submittedName>
</protein>
<name>A0A9R0KD97_SPIOL</name>
<evidence type="ECO:0000313" key="4">
    <source>
        <dbReference type="RefSeq" id="XP_021867415.1"/>
    </source>
</evidence>
<dbReference type="OrthoDB" id="599103at2759"/>
<dbReference type="InterPro" id="IPR005174">
    <property type="entry name" value="KIB1-4_b-propeller"/>
</dbReference>
<dbReference type="Gene3D" id="1.20.1280.50">
    <property type="match status" value="1"/>
</dbReference>
<organism evidence="3 4">
    <name type="scientific">Spinacia oleracea</name>
    <name type="common">Spinach</name>
    <dbReference type="NCBI Taxonomy" id="3562"/>
    <lineage>
        <taxon>Eukaryota</taxon>
        <taxon>Viridiplantae</taxon>
        <taxon>Streptophyta</taxon>
        <taxon>Embryophyta</taxon>
        <taxon>Tracheophyta</taxon>
        <taxon>Spermatophyta</taxon>
        <taxon>Magnoliopsida</taxon>
        <taxon>eudicotyledons</taxon>
        <taxon>Gunneridae</taxon>
        <taxon>Pentapetalae</taxon>
        <taxon>Caryophyllales</taxon>
        <taxon>Chenopodiaceae</taxon>
        <taxon>Chenopodioideae</taxon>
        <taxon>Anserineae</taxon>
        <taxon>Spinacia</taxon>
    </lineage>
</organism>
<gene>
    <name evidence="4" type="primary">LOC110806087</name>
</gene>
<dbReference type="RefSeq" id="XP_021867415.1">
    <property type="nucleotide sequence ID" value="XM_022011723.2"/>
</dbReference>
<dbReference type="Proteomes" id="UP000813463">
    <property type="component" value="Chromosome 4"/>
</dbReference>
<sequence>MTKGKHIEEEGPWKNLTNDIVALVLNRLNTKSDLCRFRSICKPWRSFATPIQPHLIFPLTLPPLPLSYHPFSLSPNLIYILSPQFSHNLNNDVWLTKVSETGENKWALLNPLTKHKFYFFASGVFRERIDLLGFGNLEVGRSYRLQLISDHGDEGAFDFEEFSSSISLRKVVVRTGEEFCVLGLYGYGLIAVWNYGDDNWKIVETGTKEKRNEFDDVICFDGKFYAVDRTGKLVMIDPAARELIELVGTTAECIGQYTYLVESNFRLYLVNKIVNPMPNNYFDNEEGEWIVDKNSVGKPLGFNVFVLNEKEKCWERVSSIGNKVFFISRDATFSVCAKDLGWSKGNCIYFEGLTGYDDEADMSFGLNAGVYTLEDKAISTFGSSVDRWTGIFWPPSSWFVQNEEYPECEMQD</sequence>
<dbReference type="PANTHER" id="PTHR47123:SF15">
    <property type="entry name" value="F-BOX PROTEIN SKIP23"/>
    <property type="match status" value="1"/>
</dbReference>
<evidence type="ECO:0000259" key="1">
    <source>
        <dbReference type="Pfam" id="PF00646"/>
    </source>
</evidence>
<dbReference type="KEGG" id="soe:110806087"/>
<proteinExistence type="predicted"/>
<dbReference type="AlphaFoldDB" id="A0A9R0KD97"/>
<reference evidence="4" key="2">
    <citation type="submission" date="2025-08" db="UniProtKB">
        <authorList>
            <consortium name="RefSeq"/>
        </authorList>
    </citation>
    <scope>IDENTIFICATION</scope>
    <source>
        <tissue evidence="4">Leaf</tissue>
    </source>
</reference>
<dbReference type="InterPro" id="IPR051304">
    <property type="entry name" value="SCF_F-box_domain"/>
</dbReference>
<dbReference type="GeneID" id="110806087"/>